<dbReference type="PANTHER" id="PTHR30518">
    <property type="entry name" value="ENDOLYTIC MUREIN TRANSGLYCOSYLASE"/>
    <property type="match status" value="1"/>
</dbReference>
<evidence type="ECO:0000256" key="5">
    <source>
        <dbReference type="ARBA" id="ARBA00023239"/>
    </source>
</evidence>
<dbReference type="HAMAP" id="MF_02065">
    <property type="entry name" value="MltG"/>
    <property type="match status" value="1"/>
</dbReference>
<accession>A0A2T2YDA3</accession>
<keyword evidence="5 7" id="KW-0456">Lyase</keyword>
<feature type="site" description="Important for catalytic activity" evidence="7">
    <location>
        <position position="226"/>
    </location>
</feature>
<dbReference type="EMBL" id="PYFT01000001">
    <property type="protein sequence ID" value="PSR53466.1"/>
    <property type="molecule type" value="Genomic_DNA"/>
</dbReference>
<dbReference type="OrthoDB" id="9814591at2"/>
<dbReference type="InterPro" id="IPR003770">
    <property type="entry name" value="MLTG-like"/>
</dbReference>
<dbReference type="NCBIfam" id="TIGR00247">
    <property type="entry name" value="endolytic transglycosylase MltG"/>
    <property type="match status" value="1"/>
</dbReference>
<dbReference type="Gene3D" id="3.30.1490.480">
    <property type="entry name" value="Endolytic murein transglycosylase"/>
    <property type="match status" value="1"/>
</dbReference>
<gene>
    <name evidence="7 8" type="primary">mltG</name>
    <name evidence="8" type="ORF">AHMF7605_07970</name>
</gene>
<keyword evidence="2 7" id="KW-0812">Transmembrane</keyword>
<comment type="catalytic activity">
    <reaction evidence="7">
        <text>a peptidoglycan chain = a peptidoglycan chain with N-acetyl-1,6-anhydromuramyl-[peptide] at the reducing end + a peptidoglycan chain with N-acetylglucosamine at the non-reducing end.</text>
        <dbReference type="EC" id="4.2.2.29"/>
    </reaction>
</comment>
<dbReference type="GO" id="GO:0008932">
    <property type="term" value="F:lytic endotransglycosylase activity"/>
    <property type="evidence" value="ECO:0007669"/>
    <property type="project" value="UniProtKB-UniRule"/>
</dbReference>
<organism evidence="8 9">
    <name type="scientific">Adhaeribacter arboris</name>
    <dbReference type="NCBI Taxonomy" id="2072846"/>
    <lineage>
        <taxon>Bacteria</taxon>
        <taxon>Pseudomonadati</taxon>
        <taxon>Bacteroidota</taxon>
        <taxon>Cytophagia</taxon>
        <taxon>Cytophagales</taxon>
        <taxon>Hymenobacteraceae</taxon>
        <taxon>Adhaeribacter</taxon>
    </lineage>
</organism>
<reference evidence="8 9" key="1">
    <citation type="submission" date="2018-03" db="EMBL/GenBank/DDBJ databases">
        <title>Adhaeribacter sp. HMF7605 Genome sequencing and assembly.</title>
        <authorList>
            <person name="Kang H."/>
            <person name="Kang J."/>
            <person name="Cha I."/>
            <person name="Kim H."/>
            <person name="Joh K."/>
        </authorList>
    </citation>
    <scope>NUCLEOTIDE SEQUENCE [LARGE SCALE GENOMIC DNA]</scope>
    <source>
        <strain evidence="8 9">HMF7605</strain>
    </source>
</reference>
<evidence type="ECO:0000256" key="2">
    <source>
        <dbReference type="ARBA" id="ARBA00022692"/>
    </source>
</evidence>
<comment type="function">
    <text evidence="7">Functions as a peptidoglycan terminase that cleaves nascent peptidoglycan strands endolytically to terminate their elongation.</text>
</comment>
<keyword evidence="9" id="KW-1185">Reference proteome</keyword>
<comment type="caution">
    <text evidence="8">The sequence shown here is derived from an EMBL/GenBank/DDBJ whole genome shotgun (WGS) entry which is preliminary data.</text>
</comment>
<dbReference type="AlphaFoldDB" id="A0A2T2YDA3"/>
<dbReference type="Proteomes" id="UP000240357">
    <property type="component" value="Unassembled WGS sequence"/>
</dbReference>
<dbReference type="CDD" id="cd08010">
    <property type="entry name" value="MltG_like"/>
    <property type="match status" value="1"/>
</dbReference>
<comment type="subcellular location">
    <subcellularLocation>
        <location evidence="7">Cell membrane</location>
        <topology evidence="7">Single-pass membrane protein</topology>
    </subcellularLocation>
</comment>
<keyword evidence="3 7" id="KW-1133">Transmembrane helix</keyword>
<dbReference type="Gene3D" id="3.30.160.60">
    <property type="entry name" value="Classic Zinc Finger"/>
    <property type="match status" value="1"/>
</dbReference>
<evidence type="ECO:0000313" key="8">
    <source>
        <dbReference type="EMBL" id="PSR53466.1"/>
    </source>
</evidence>
<dbReference type="Pfam" id="PF02618">
    <property type="entry name" value="YceG"/>
    <property type="match status" value="1"/>
</dbReference>
<feature type="transmembrane region" description="Helical" evidence="7">
    <location>
        <begin position="12"/>
        <end position="33"/>
    </location>
</feature>
<sequence>MDVQKKARKKSNLLRNLLVVGGILFVSFSYYAYQIVYTPNVDTHGKHVYIRIPRDASFEQVMDSIENEKVIIDELSFRFLAKLMDYPKLIKPGHYELINGATNYYQIGRLRAGIQSPVRLTFNNIRIKKDLTAKLSSDISATQTELDSLLRDEKYVKNLGFDTTTIMTMFIPNTYELYWNTSGKELLKRMKKEYDAFWTPAREAKAKAQGLSKSEVSTLASIVEAEQAVHPDERRRIAGVYLNRLKIGLPLQADPTVVFAVGDFSIRRVLNEHLRFDSPYNTYKYKGLPPGPINLPSITSIDAVLNPEKHDYIYFCAKEDFSGYHNFAATEAEHIRNARRYQQALNERNILR</sequence>
<keyword evidence="1 7" id="KW-1003">Cell membrane</keyword>
<dbReference type="GO" id="GO:0005886">
    <property type="term" value="C:plasma membrane"/>
    <property type="evidence" value="ECO:0007669"/>
    <property type="project" value="UniProtKB-SubCell"/>
</dbReference>
<dbReference type="RefSeq" id="WP_106928120.1">
    <property type="nucleotide sequence ID" value="NZ_PYFT01000001.1"/>
</dbReference>
<evidence type="ECO:0000256" key="6">
    <source>
        <dbReference type="ARBA" id="ARBA00023316"/>
    </source>
</evidence>
<dbReference type="GO" id="GO:0009252">
    <property type="term" value="P:peptidoglycan biosynthetic process"/>
    <property type="evidence" value="ECO:0007669"/>
    <property type="project" value="UniProtKB-UniRule"/>
</dbReference>
<evidence type="ECO:0000313" key="9">
    <source>
        <dbReference type="Proteomes" id="UP000240357"/>
    </source>
</evidence>
<dbReference type="PANTHER" id="PTHR30518:SF2">
    <property type="entry name" value="ENDOLYTIC MUREIN TRANSGLYCOSYLASE"/>
    <property type="match status" value="1"/>
</dbReference>
<protein>
    <recommendedName>
        <fullName evidence="7">Endolytic murein transglycosylase</fullName>
        <ecNumber evidence="7">4.2.2.29</ecNumber>
    </recommendedName>
    <alternativeName>
        <fullName evidence="7">Peptidoglycan lytic transglycosylase</fullName>
    </alternativeName>
    <alternativeName>
        <fullName evidence="7">Peptidoglycan polymerization terminase</fullName>
    </alternativeName>
</protein>
<dbReference type="GO" id="GO:0071555">
    <property type="term" value="P:cell wall organization"/>
    <property type="evidence" value="ECO:0007669"/>
    <property type="project" value="UniProtKB-KW"/>
</dbReference>
<keyword evidence="4 7" id="KW-0472">Membrane</keyword>
<evidence type="ECO:0000256" key="1">
    <source>
        <dbReference type="ARBA" id="ARBA00022475"/>
    </source>
</evidence>
<name>A0A2T2YDA3_9BACT</name>
<dbReference type="EC" id="4.2.2.29" evidence="7"/>
<evidence type="ECO:0000256" key="3">
    <source>
        <dbReference type="ARBA" id="ARBA00022989"/>
    </source>
</evidence>
<keyword evidence="6 7" id="KW-0961">Cell wall biogenesis/degradation</keyword>
<evidence type="ECO:0000256" key="7">
    <source>
        <dbReference type="HAMAP-Rule" id="MF_02065"/>
    </source>
</evidence>
<proteinExistence type="inferred from homology"/>
<evidence type="ECO:0000256" key="4">
    <source>
        <dbReference type="ARBA" id="ARBA00023136"/>
    </source>
</evidence>
<comment type="similarity">
    <text evidence="7">Belongs to the transglycosylase MltG family.</text>
</comment>